<protein>
    <submittedName>
        <fullName evidence="2">Uncharacterized protein</fullName>
    </submittedName>
</protein>
<name>A0A0A9CUW7_ARUDO</name>
<feature type="compositionally biased region" description="Low complexity" evidence="1">
    <location>
        <begin position="70"/>
        <end position="83"/>
    </location>
</feature>
<organism evidence="2">
    <name type="scientific">Arundo donax</name>
    <name type="common">Giant reed</name>
    <name type="synonym">Donax arundinaceus</name>
    <dbReference type="NCBI Taxonomy" id="35708"/>
    <lineage>
        <taxon>Eukaryota</taxon>
        <taxon>Viridiplantae</taxon>
        <taxon>Streptophyta</taxon>
        <taxon>Embryophyta</taxon>
        <taxon>Tracheophyta</taxon>
        <taxon>Spermatophyta</taxon>
        <taxon>Magnoliopsida</taxon>
        <taxon>Liliopsida</taxon>
        <taxon>Poales</taxon>
        <taxon>Poaceae</taxon>
        <taxon>PACMAD clade</taxon>
        <taxon>Arundinoideae</taxon>
        <taxon>Arundineae</taxon>
        <taxon>Arundo</taxon>
    </lineage>
</organism>
<dbReference type="AlphaFoldDB" id="A0A0A9CUW7"/>
<evidence type="ECO:0000256" key="1">
    <source>
        <dbReference type="SAM" id="MobiDB-lite"/>
    </source>
</evidence>
<feature type="region of interest" description="Disordered" evidence="1">
    <location>
        <begin position="56"/>
        <end position="85"/>
    </location>
</feature>
<reference evidence="2" key="2">
    <citation type="journal article" date="2015" name="Data Brief">
        <title>Shoot transcriptome of the giant reed, Arundo donax.</title>
        <authorList>
            <person name="Barrero R.A."/>
            <person name="Guerrero F.D."/>
            <person name="Moolhuijzen P."/>
            <person name="Goolsby J.A."/>
            <person name="Tidwell J."/>
            <person name="Bellgard S.E."/>
            <person name="Bellgard M.I."/>
        </authorList>
    </citation>
    <scope>NUCLEOTIDE SEQUENCE</scope>
    <source>
        <tissue evidence="2">Shoot tissue taken approximately 20 cm above the soil surface</tissue>
    </source>
</reference>
<reference evidence="2" key="1">
    <citation type="submission" date="2014-09" db="EMBL/GenBank/DDBJ databases">
        <authorList>
            <person name="Magalhaes I.L.F."/>
            <person name="Oliveira U."/>
            <person name="Santos F.R."/>
            <person name="Vidigal T.H.D.A."/>
            <person name="Brescovit A.D."/>
            <person name="Santos A.J."/>
        </authorList>
    </citation>
    <scope>NUCLEOTIDE SEQUENCE</scope>
    <source>
        <tissue evidence="2">Shoot tissue taken approximately 20 cm above the soil surface</tissue>
    </source>
</reference>
<proteinExistence type="predicted"/>
<sequence length="117" mass="11762">MVQEITGFPVPFSSSTAGVLVAAASEPAPVAPSWPPAPACVLPTLDTSAFLLHRAATTVPAPEEKNSSRGGAPATAVTAAAPGADDDPCSVLQELEAMACAPGFVSDYPTLESWGII</sequence>
<accession>A0A0A9CUW7</accession>
<evidence type="ECO:0000313" key="2">
    <source>
        <dbReference type="EMBL" id="JAD79401.1"/>
    </source>
</evidence>
<dbReference type="EMBL" id="GBRH01218494">
    <property type="protein sequence ID" value="JAD79401.1"/>
    <property type="molecule type" value="Transcribed_RNA"/>
</dbReference>